<keyword evidence="3 5" id="KW-0808">Transferase</keyword>
<dbReference type="Proteomes" id="UP000004947">
    <property type="component" value="Unassembled WGS sequence"/>
</dbReference>
<dbReference type="Gene3D" id="3.40.640.10">
    <property type="entry name" value="Type I PLP-dependent aspartate aminotransferase-like (Major domain)"/>
    <property type="match status" value="1"/>
</dbReference>
<evidence type="ECO:0000313" key="6">
    <source>
        <dbReference type="Proteomes" id="UP000004947"/>
    </source>
</evidence>
<feature type="domain" description="Aminotransferase class I/classII large" evidence="4">
    <location>
        <begin position="31"/>
        <end position="379"/>
    </location>
</feature>
<dbReference type="eggNOG" id="COG0436">
    <property type="taxonomic scope" value="Bacteria"/>
</dbReference>
<dbReference type="SUPFAM" id="SSF53383">
    <property type="entry name" value="PLP-dependent transferases"/>
    <property type="match status" value="1"/>
</dbReference>
<dbReference type="STRING" id="313628.LNTAR_14032"/>
<dbReference type="OrthoDB" id="9803354at2"/>
<dbReference type="InterPro" id="IPR015424">
    <property type="entry name" value="PyrdxlP-dep_Trfase"/>
</dbReference>
<proteinExistence type="predicted"/>
<dbReference type="AlphaFoldDB" id="A6DH58"/>
<comment type="cofactor">
    <cofactor evidence="1">
        <name>pyridoxal 5'-phosphate</name>
        <dbReference type="ChEBI" id="CHEBI:597326"/>
    </cofactor>
</comment>
<dbReference type="PANTHER" id="PTHR42832:SF3">
    <property type="entry name" value="L-GLUTAMINE--4-(METHYLSULFANYL)-2-OXOBUTANOATE AMINOTRANSFERASE"/>
    <property type="match status" value="1"/>
</dbReference>
<dbReference type="CDD" id="cd00609">
    <property type="entry name" value="AAT_like"/>
    <property type="match status" value="1"/>
</dbReference>
<dbReference type="Gene3D" id="3.90.1150.10">
    <property type="entry name" value="Aspartate Aminotransferase, domain 1"/>
    <property type="match status" value="1"/>
</dbReference>
<evidence type="ECO:0000259" key="4">
    <source>
        <dbReference type="Pfam" id="PF00155"/>
    </source>
</evidence>
<protein>
    <submittedName>
        <fullName evidence="5">Aminotransferase, class I and II</fullName>
    </submittedName>
</protein>
<accession>A6DH58</accession>
<dbReference type="InterPro" id="IPR050881">
    <property type="entry name" value="LL-DAP_aminotransferase"/>
</dbReference>
<keyword evidence="6" id="KW-1185">Reference proteome</keyword>
<evidence type="ECO:0000313" key="5">
    <source>
        <dbReference type="EMBL" id="EDM28941.1"/>
    </source>
</evidence>
<dbReference type="RefSeq" id="WP_007277243.1">
    <property type="nucleotide sequence ID" value="NZ_ABCK01000003.1"/>
</dbReference>
<dbReference type="InterPro" id="IPR015422">
    <property type="entry name" value="PyrdxlP-dep_Trfase_small"/>
</dbReference>
<gene>
    <name evidence="5" type="ORF">LNTAR_14032</name>
</gene>
<dbReference type="InterPro" id="IPR004839">
    <property type="entry name" value="Aminotransferase_I/II_large"/>
</dbReference>
<keyword evidence="2 5" id="KW-0032">Aminotransferase</keyword>
<reference evidence="5 6" key="1">
    <citation type="journal article" date="2010" name="J. Bacteriol.">
        <title>Genome sequence of Lentisphaera araneosa HTCC2155T, the type species of the order Lentisphaerales in the phylum Lentisphaerae.</title>
        <authorList>
            <person name="Thrash J.C."/>
            <person name="Cho J.C."/>
            <person name="Vergin K.L."/>
            <person name="Morris R.M."/>
            <person name="Giovannoni S.J."/>
        </authorList>
    </citation>
    <scope>NUCLEOTIDE SEQUENCE [LARGE SCALE GENOMIC DNA]</scope>
    <source>
        <strain evidence="5 6">HTCC2155</strain>
    </source>
</reference>
<dbReference type="EMBL" id="ABCK01000003">
    <property type="protein sequence ID" value="EDM28941.1"/>
    <property type="molecule type" value="Genomic_DNA"/>
</dbReference>
<dbReference type="Pfam" id="PF00155">
    <property type="entry name" value="Aminotran_1_2"/>
    <property type="match status" value="1"/>
</dbReference>
<dbReference type="GO" id="GO:0030170">
    <property type="term" value="F:pyridoxal phosphate binding"/>
    <property type="evidence" value="ECO:0007669"/>
    <property type="project" value="InterPro"/>
</dbReference>
<organism evidence="5 6">
    <name type="scientific">Lentisphaera araneosa HTCC2155</name>
    <dbReference type="NCBI Taxonomy" id="313628"/>
    <lineage>
        <taxon>Bacteria</taxon>
        <taxon>Pseudomonadati</taxon>
        <taxon>Lentisphaerota</taxon>
        <taxon>Lentisphaeria</taxon>
        <taxon>Lentisphaerales</taxon>
        <taxon>Lentisphaeraceae</taxon>
        <taxon>Lentisphaera</taxon>
    </lineage>
</organism>
<evidence type="ECO:0000256" key="3">
    <source>
        <dbReference type="ARBA" id="ARBA00022679"/>
    </source>
</evidence>
<evidence type="ECO:0000256" key="2">
    <source>
        <dbReference type="ARBA" id="ARBA00022576"/>
    </source>
</evidence>
<comment type="caution">
    <text evidence="5">The sequence shown here is derived from an EMBL/GenBank/DDBJ whole genome shotgun (WGS) entry which is preliminary data.</text>
</comment>
<name>A6DH58_9BACT</name>
<evidence type="ECO:0000256" key="1">
    <source>
        <dbReference type="ARBA" id="ARBA00001933"/>
    </source>
</evidence>
<dbReference type="GO" id="GO:0008483">
    <property type="term" value="F:transaminase activity"/>
    <property type="evidence" value="ECO:0007669"/>
    <property type="project" value="UniProtKB-KW"/>
</dbReference>
<dbReference type="PANTHER" id="PTHR42832">
    <property type="entry name" value="AMINO ACID AMINOTRANSFERASE"/>
    <property type="match status" value="1"/>
</dbReference>
<sequence>MKYNTYLSSKNEYSLSKYHNLANQLKADGHHVINLTTGDPIERTYPEAYKAMEESLTNRKISQYPSFKGKVSLRQSIADWAQRNHKIEFNPDTQVCSTNGSKEAVFHLALLFDWSEGQEIWAPSLSYPVYASSAGLFNIPFRELPVSRETNFLPDLDTISANDWHKCQMFWINSPHNPTSAIASKDYLQKLLKLAEQYDFLVCSDECYNDIFYKDLPSSILDFPESQNWLCIRSLSKRSHMTGFRSGALLSQNTELMKKILLMRPALGVGTPDFIQDAAIAAWNDDQHPKQFSEEYKIKQKIIREALESKGFEIFGGDASFYLWFSHPQFSSSEQLMELFIEQHLVLTPGTAFGKDGEGFIRMVYCSTLNQCEEIAKRIQSLNIKGPS</sequence>
<dbReference type="InterPro" id="IPR015421">
    <property type="entry name" value="PyrdxlP-dep_Trfase_major"/>
</dbReference>